<dbReference type="SUPFAM" id="SSF75304">
    <property type="entry name" value="Amidase signature (AS) enzymes"/>
    <property type="match status" value="1"/>
</dbReference>
<feature type="region of interest" description="Disordered" evidence="1">
    <location>
        <begin position="158"/>
        <end position="178"/>
    </location>
</feature>
<dbReference type="Proteomes" id="UP001562357">
    <property type="component" value="Unassembled WGS sequence"/>
</dbReference>
<comment type="caution">
    <text evidence="3">The sequence shown here is derived from an EMBL/GenBank/DDBJ whole genome shotgun (WGS) entry which is preliminary data.</text>
</comment>
<dbReference type="InterPro" id="IPR036928">
    <property type="entry name" value="AS_sf"/>
</dbReference>
<feature type="domain" description="Amidase" evidence="2">
    <location>
        <begin position="29"/>
        <end position="477"/>
    </location>
</feature>
<organism evidence="3 4">
    <name type="scientific">Epichloe bromicola</name>
    <dbReference type="NCBI Taxonomy" id="79588"/>
    <lineage>
        <taxon>Eukaryota</taxon>
        <taxon>Fungi</taxon>
        <taxon>Dikarya</taxon>
        <taxon>Ascomycota</taxon>
        <taxon>Pezizomycotina</taxon>
        <taxon>Sordariomycetes</taxon>
        <taxon>Hypocreomycetidae</taxon>
        <taxon>Hypocreales</taxon>
        <taxon>Clavicipitaceae</taxon>
        <taxon>Epichloe</taxon>
    </lineage>
</organism>
<feature type="compositionally biased region" description="Low complexity" evidence="1">
    <location>
        <begin position="168"/>
        <end position="178"/>
    </location>
</feature>
<sequence length="503" mass="52897">MASSSPLFLSAHELAGRLSTNQTTSAAIASAFLDHIASHNHEGKCLNALISVAPRGSVLAQAAALDDERANGRLRSALHGVPIVVKDCFLTDESLGMTTSAGAAVFATMRSRGNAVAVQRVRLIILGKGNMTEFSGMKSDDTPVGWSAHGGMSRSAYRKQGLDEQDQPTAGGSSSGPTVSVSAGFAPLAVGTETAGSAVYPASVNGVYGLKLSFGSVPMDGVCKLSASFDHVGIFARDPVDLGPLADILMGGDAGASGHRAAGAARGFEGLRVGVVANTWGVGEKVAREKWDTPELKDAYESAVQRLRSLVRKVAHPLDVPKAEDVLKYDGETLRSVAYAEFPRNIQEFISCFHPVRGITCLEDIVDWNEEHADVALPKPYTTQTELIAATRCTMTGETCAEVAAQLGRLATAETMGKMMDEHALDVVLSNSDAALVSYASCAGWPVAAVPLGRMTRSGQPFGMFAIARHGGEDVLLTLMRAWDDVFGPCEGPDMDVGDLDSR</sequence>
<reference evidence="4" key="1">
    <citation type="submission" date="2024-06" db="EMBL/GenBank/DDBJ databases">
        <title>Draft Genome Sequences of Epichloe bromicola Strains Isolated from Elymus ciliaris.</title>
        <authorList>
            <consortium name="Epichloe bromicola genome sequencing consortium"/>
            <person name="Miura A."/>
            <person name="Imano S."/>
            <person name="Ashida A."/>
            <person name="Sato I."/>
            <person name="Chiba S."/>
            <person name="Tanaka A."/>
            <person name="Camagna M."/>
            <person name="Takemoto D."/>
        </authorList>
    </citation>
    <scope>NUCLEOTIDE SEQUENCE [LARGE SCALE GENOMIC DNA]</scope>
    <source>
        <strain evidence="4">DP</strain>
    </source>
</reference>
<accession>A0ABQ0CYN1</accession>
<dbReference type="PANTHER" id="PTHR42678">
    <property type="entry name" value="AMIDASE"/>
    <property type="match status" value="1"/>
</dbReference>
<evidence type="ECO:0000256" key="1">
    <source>
        <dbReference type="SAM" id="MobiDB-lite"/>
    </source>
</evidence>
<evidence type="ECO:0000313" key="3">
    <source>
        <dbReference type="EMBL" id="GAB0138513.1"/>
    </source>
</evidence>
<dbReference type="EMBL" id="BAAFGZ010000429">
    <property type="protein sequence ID" value="GAB0138513.1"/>
    <property type="molecule type" value="Genomic_DNA"/>
</dbReference>
<protein>
    <recommendedName>
        <fullName evidence="2">Amidase domain-containing protein</fullName>
    </recommendedName>
</protein>
<gene>
    <name evidence="3" type="primary">g6748</name>
    <name evidence="3" type="ORF">EsDP_00006748</name>
</gene>
<proteinExistence type="predicted"/>
<dbReference type="Pfam" id="PF01425">
    <property type="entry name" value="Amidase"/>
    <property type="match status" value="1"/>
</dbReference>
<keyword evidence="4" id="KW-1185">Reference proteome</keyword>
<name>A0ABQ0CYN1_9HYPO</name>
<dbReference type="Gene3D" id="3.90.1300.10">
    <property type="entry name" value="Amidase signature (AS) domain"/>
    <property type="match status" value="1"/>
</dbReference>
<dbReference type="PANTHER" id="PTHR42678:SF34">
    <property type="entry name" value="OS04G0183300 PROTEIN"/>
    <property type="match status" value="1"/>
</dbReference>
<dbReference type="InterPro" id="IPR023631">
    <property type="entry name" value="Amidase_dom"/>
</dbReference>
<evidence type="ECO:0000313" key="4">
    <source>
        <dbReference type="Proteomes" id="UP001562357"/>
    </source>
</evidence>
<evidence type="ECO:0000259" key="2">
    <source>
        <dbReference type="Pfam" id="PF01425"/>
    </source>
</evidence>